<evidence type="ECO:0000256" key="1">
    <source>
        <dbReference type="SAM" id="MobiDB-lite"/>
    </source>
</evidence>
<dbReference type="EMBL" id="CADEAL010002223">
    <property type="protein sequence ID" value="CAB1438899.1"/>
    <property type="molecule type" value="Genomic_DNA"/>
</dbReference>
<protein>
    <submittedName>
        <fullName evidence="2">Uncharacterized protein</fullName>
    </submittedName>
</protein>
<gene>
    <name evidence="2" type="ORF">PLEPLA_LOCUS26759</name>
</gene>
<dbReference type="AlphaFoldDB" id="A0A9N7UY62"/>
<reference evidence="2" key="1">
    <citation type="submission" date="2020-03" db="EMBL/GenBank/DDBJ databases">
        <authorList>
            <person name="Weist P."/>
        </authorList>
    </citation>
    <scope>NUCLEOTIDE SEQUENCE</scope>
</reference>
<proteinExistence type="predicted"/>
<feature type="compositionally biased region" description="Polar residues" evidence="1">
    <location>
        <begin position="1"/>
        <end position="14"/>
    </location>
</feature>
<evidence type="ECO:0000313" key="2">
    <source>
        <dbReference type="EMBL" id="CAB1438899.1"/>
    </source>
</evidence>
<organism evidence="2 3">
    <name type="scientific">Pleuronectes platessa</name>
    <name type="common">European plaice</name>
    <dbReference type="NCBI Taxonomy" id="8262"/>
    <lineage>
        <taxon>Eukaryota</taxon>
        <taxon>Metazoa</taxon>
        <taxon>Chordata</taxon>
        <taxon>Craniata</taxon>
        <taxon>Vertebrata</taxon>
        <taxon>Euteleostomi</taxon>
        <taxon>Actinopterygii</taxon>
        <taxon>Neopterygii</taxon>
        <taxon>Teleostei</taxon>
        <taxon>Neoteleostei</taxon>
        <taxon>Acanthomorphata</taxon>
        <taxon>Carangaria</taxon>
        <taxon>Pleuronectiformes</taxon>
        <taxon>Pleuronectoidei</taxon>
        <taxon>Pleuronectidae</taxon>
        <taxon>Pleuronectes</taxon>
    </lineage>
</organism>
<feature type="compositionally biased region" description="Polar residues" evidence="1">
    <location>
        <begin position="37"/>
        <end position="48"/>
    </location>
</feature>
<name>A0A9N7UY62_PLEPL</name>
<evidence type="ECO:0000313" key="3">
    <source>
        <dbReference type="Proteomes" id="UP001153269"/>
    </source>
</evidence>
<keyword evidence="3" id="KW-1185">Reference proteome</keyword>
<accession>A0A9N7UY62</accession>
<dbReference type="Proteomes" id="UP001153269">
    <property type="component" value="Unassembled WGS sequence"/>
</dbReference>
<comment type="caution">
    <text evidence="2">The sequence shown here is derived from an EMBL/GenBank/DDBJ whole genome shotgun (WGS) entry which is preliminary data.</text>
</comment>
<feature type="region of interest" description="Disordered" evidence="1">
    <location>
        <begin position="1"/>
        <end position="52"/>
    </location>
</feature>
<sequence>MRQPASDTFPQTAALTLGEGTYRRTRGKRHTRDAQIRTGSKPFSTSTGDHPEQLRGCLRAVLGEGRVEIGPERRTEVDQSRFPVSARRRTRNAVCVRDSFTCWTFFSKRRLCAEQRVYGLLRSDEHRDFQAIRAHAPITRMPSCKL</sequence>